<accession>A0ABQ8JWV4</accession>
<dbReference type="Proteomes" id="UP000814176">
    <property type="component" value="Unassembled WGS sequence"/>
</dbReference>
<dbReference type="EMBL" id="JADCUA010000074">
    <property type="protein sequence ID" value="KAH9828536.1"/>
    <property type="molecule type" value="Genomic_DNA"/>
</dbReference>
<keyword evidence="3" id="KW-1185">Reference proteome</keyword>
<evidence type="ECO:0000313" key="3">
    <source>
        <dbReference type="Proteomes" id="UP000814176"/>
    </source>
</evidence>
<proteinExistence type="predicted"/>
<name>A0ABQ8JWV4_9APHY</name>
<sequence>MADTPLRPTALMPTDDNYPNDHYHLGQEFLAFASESTPPYSAKPTEVLEWARQFGITVDCARRLGVPEPEIAPHVHAALSRLSHSYPADMHPNIEEVDKRTIASPVNTEAAAKREATMLPKATTKWTVGEFVPMDWLCDRCMALGRTVDQCAVRVRERSQKCDPCFMEEKTCTFNNVFLTPRLPTPPCEGDILTMGWACDRCIRVKRTVGQCKMRKHKNRLQCDKCYRVHQKCTVDGRPPLLPQKKVAEGQLEIPEEGPEYATPPYPRFPHNGKLNDNW</sequence>
<comment type="caution">
    <text evidence="2">The sequence shown here is derived from an EMBL/GenBank/DDBJ whole genome shotgun (WGS) entry which is preliminary data.</text>
</comment>
<evidence type="ECO:0000313" key="2">
    <source>
        <dbReference type="EMBL" id="KAH9828536.1"/>
    </source>
</evidence>
<reference evidence="2 3" key="1">
    <citation type="journal article" date="2021" name="Environ. Microbiol.">
        <title>Gene family expansions and transcriptome signatures uncover fungal adaptations to wood decay.</title>
        <authorList>
            <person name="Hage H."/>
            <person name="Miyauchi S."/>
            <person name="Viragh M."/>
            <person name="Drula E."/>
            <person name="Min B."/>
            <person name="Chaduli D."/>
            <person name="Navarro D."/>
            <person name="Favel A."/>
            <person name="Norest M."/>
            <person name="Lesage-Meessen L."/>
            <person name="Balint B."/>
            <person name="Merenyi Z."/>
            <person name="de Eugenio L."/>
            <person name="Morin E."/>
            <person name="Martinez A.T."/>
            <person name="Baldrian P."/>
            <person name="Stursova M."/>
            <person name="Martinez M.J."/>
            <person name="Novotny C."/>
            <person name="Magnuson J.K."/>
            <person name="Spatafora J.W."/>
            <person name="Maurice S."/>
            <person name="Pangilinan J."/>
            <person name="Andreopoulos W."/>
            <person name="LaButti K."/>
            <person name="Hundley H."/>
            <person name="Na H."/>
            <person name="Kuo A."/>
            <person name="Barry K."/>
            <person name="Lipzen A."/>
            <person name="Henrissat B."/>
            <person name="Riley R."/>
            <person name="Ahrendt S."/>
            <person name="Nagy L.G."/>
            <person name="Grigoriev I.V."/>
            <person name="Martin F."/>
            <person name="Rosso M.N."/>
        </authorList>
    </citation>
    <scope>NUCLEOTIDE SEQUENCE [LARGE SCALE GENOMIC DNA]</scope>
    <source>
        <strain evidence="2 3">CIRM-BRFM 1785</strain>
    </source>
</reference>
<organism evidence="2 3">
    <name type="scientific">Rhodofomes roseus</name>
    <dbReference type="NCBI Taxonomy" id="34475"/>
    <lineage>
        <taxon>Eukaryota</taxon>
        <taxon>Fungi</taxon>
        <taxon>Dikarya</taxon>
        <taxon>Basidiomycota</taxon>
        <taxon>Agaricomycotina</taxon>
        <taxon>Agaricomycetes</taxon>
        <taxon>Polyporales</taxon>
        <taxon>Rhodofomes</taxon>
    </lineage>
</organism>
<dbReference type="GeneID" id="72008988"/>
<evidence type="ECO:0008006" key="4">
    <source>
        <dbReference type="Google" id="ProtNLM"/>
    </source>
</evidence>
<protein>
    <recommendedName>
        <fullName evidence="4">Zn(2)-C6 fungal-type domain-containing protein</fullName>
    </recommendedName>
</protein>
<gene>
    <name evidence="2" type="ORF">C8Q71DRAFT_863933</name>
</gene>
<feature type="region of interest" description="Disordered" evidence="1">
    <location>
        <begin position="255"/>
        <end position="279"/>
    </location>
</feature>
<evidence type="ECO:0000256" key="1">
    <source>
        <dbReference type="SAM" id="MobiDB-lite"/>
    </source>
</evidence>
<dbReference type="RefSeq" id="XP_047772219.1">
    <property type="nucleotide sequence ID" value="XM_047928256.1"/>
</dbReference>